<protein>
    <submittedName>
        <fullName evidence="1">Uncharacterized protein</fullName>
    </submittedName>
</protein>
<dbReference type="Proteomes" id="UP000663193">
    <property type="component" value="Chromosome 11"/>
</dbReference>
<sequence>MYDEGRVILCGFVRGSRLGGEGKLCSWCAVDAVHTWPSLSPPQERLQVYGHSIWLSGLSACLSLYSHRSSVNHRNKQ</sequence>
<organism evidence="1 2">
    <name type="scientific">Phaeosphaeria nodorum (strain SN15 / ATCC MYA-4574 / FGSC 10173)</name>
    <name type="common">Glume blotch fungus</name>
    <name type="synonym">Parastagonospora nodorum</name>
    <dbReference type="NCBI Taxonomy" id="321614"/>
    <lineage>
        <taxon>Eukaryota</taxon>
        <taxon>Fungi</taxon>
        <taxon>Dikarya</taxon>
        <taxon>Ascomycota</taxon>
        <taxon>Pezizomycotina</taxon>
        <taxon>Dothideomycetes</taxon>
        <taxon>Pleosporomycetidae</taxon>
        <taxon>Pleosporales</taxon>
        <taxon>Pleosporineae</taxon>
        <taxon>Phaeosphaeriaceae</taxon>
        <taxon>Parastagonospora</taxon>
    </lineage>
</organism>
<keyword evidence="2" id="KW-1185">Reference proteome</keyword>
<dbReference type="VEuPathDB" id="FungiDB:JI435_415910"/>
<evidence type="ECO:0000313" key="1">
    <source>
        <dbReference type="EMBL" id="QRD00891.1"/>
    </source>
</evidence>
<reference evidence="2" key="1">
    <citation type="journal article" date="2021" name="BMC Genomics">
        <title>Chromosome-level genome assembly and manually-curated proteome of model necrotroph Parastagonospora nodorum Sn15 reveals a genome-wide trove of candidate effector homologs, and redundancy of virulence-related functions within an accessory chromosome.</title>
        <authorList>
            <person name="Bertazzoni S."/>
            <person name="Jones D.A.B."/>
            <person name="Phan H.T."/>
            <person name="Tan K.-C."/>
            <person name="Hane J.K."/>
        </authorList>
    </citation>
    <scope>NUCLEOTIDE SEQUENCE [LARGE SCALE GENOMIC DNA]</scope>
    <source>
        <strain evidence="2">SN15 / ATCC MYA-4574 / FGSC 10173)</strain>
    </source>
</reference>
<gene>
    <name evidence="1" type="ORF">JI435_415910</name>
</gene>
<dbReference type="AlphaFoldDB" id="A0A7U2I2G8"/>
<dbReference type="EMBL" id="CP069033">
    <property type="protein sequence ID" value="QRD00891.1"/>
    <property type="molecule type" value="Genomic_DNA"/>
</dbReference>
<name>A0A7U2I2G8_PHANO</name>
<proteinExistence type="predicted"/>
<accession>A0A7U2I2G8</accession>
<evidence type="ECO:0000313" key="2">
    <source>
        <dbReference type="Proteomes" id="UP000663193"/>
    </source>
</evidence>